<evidence type="ECO:0000256" key="8">
    <source>
        <dbReference type="SAM" id="MobiDB-lite"/>
    </source>
</evidence>
<dbReference type="PANTHER" id="PTHR43386">
    <property type="entry name" value="OLIGOPEPTIDE TRANSPORT SYSTEM PERMEASE PROTEIN APPC"/>
    <property type="match status" value="1"/>
</dbReference>
<comment type="subcellular location">
    <subcellularLocation>
        <location evidence="1 7">Cell membrane</location>
        <topology evidence="1 7">Multi-pass membrane protein</topology>
    </subcellularLocation>
</comment>
<reference evidence="10 11" key="1">
    <citation type="submission" date="2019-03" db="EMBL/GenBank/DDBJ databases">
        <title>Draft genome sequences of novel Actinobacteria.</title>
        <authorList>
            <person name="Sahin N."/>
            <person name="Ay H."/>
            <person name="Saygin H."/>
        </authorList>
    </citation>
    <scope>NUCLEOTIDE SEQUENCE [LARGE SCALE GENOMIC DNA]</scope>
    <source>
        <strain evidence="10 11">DSM 45347</strain>
    </source>
</reference>
<dbReference type="InterPro" id="IPR025966">
    <property type="entry name" value="OppC_N"/>
</dbReference>
<dbReference type="GO" id="GO:0005886">
    <property type="term" value="C:plasma membrane"/>
    <property type="evidence" value="ECO:0007669"/>
    <property type="project" value="UniProtKB-SubCell"/>
</dbReference>
<dbReference type="CDD" id="cd06261">
    <property type="entry name" value="TM_PBP2"/>
    <property type="match status" value="1"/>
</dbReference>
<dbReference type="Proteomes" id="UP000295431">
    <property type="component" value="Unassembled WGS sequence"/>
</dbReference>
<dbReference type="Pfam" id="PF12911">
    <property type="entry name" value="OppC_N"/>
    <property type="match status" value="1"/>
</dbReference>
<evidence type="ECO:0000256" key="7">
    <source>
        <dbReference type="RuleBase" id="RU363032"/>
    </source>
</evidence>
<evidence type="ECO:0000259" key="9">
    <source>
        <dbReference type="PROSITE" id="PS50928"/>
    </source>
</evidence>
<evidence type="ECO:0000256" key="2">
    <source>
        <dbReference type="ARBA" id="ARBA00022448"/>
    </source>
</evidence>
<evidence type="ECO:0000256" key="4">
    <source>
        <dbReference type="ARBA" id="ARBA00022692"/>
    </source>
</evidence>
<dbReference type="PROSITE" id="PS50928">
    <property type="entry name" value="ABC_TM1"/>
    <property type="match status" value="1"/>
</dbReference>
<keyword evidence="2 7" id="KW-0813">Transport</keyword>
<evidence type="ECO:0000256" key="1">
    <source>
        <dbReference type="ARBA" id="ARBA00004651"/>
    </source>
</evidence>
<dbReference type="GO" id="GO:0055085">
    <property type="term" value="P:transmembrane transport"/>
    <property type="evidence" value="ECO:0007669"/>
    <property type="project" value="InterPro"/>
</dbReference>
<evidence type="ECO:0000313" key="11">
    <source>
        <dbReference type="Proteomes" id="UP000295431"/>
    </source>
</evidence>
<dbReference type="RefSeq" id="WP_131941606.1">
    <property type="nucleotide sequence ID" value="NZ_BAAAMX010000013.1"/>
</dbReference>
<name>A0A4R4NVK9_9ACTN</name>
<dbReference type="Pfam" id="PF00528">
    <property type="entry name" value="BPD_transp_1"/>
    <property type="match status" value="1"/>
</dbReference>
<evidence type="ECO:0000256" key="3">
    <source>
        <dbReference type="ARBA" id="ARBA00022475"/>
    </source>
</evidence>
<organism evidence="10 11">
    <name type="scientific">Actinomadura bangladeshensis</name>
    <dbReference type="NCBI Taxonomy" id="453573"/>
    <lineage>
        <taxon>Bacteria</taxon>
        <taxon>Bacillati</taxon>
        <taxon>Actinomycetota</taxon>
        <taxon>Actinomycetes</taxon>
        <taxon>Streptosporangiales</taxon>
        <taxon>Thermomonosporaceae</taxon>
        <taxon>Actinomadura</taxon>
    </lineage>
</organism>
<keyword evidence="4 7" id="KW-0812">Transmembrane</keyword>
<feature type="transmembrane region" description="Helical" evidence="7">
    <location>
        <begin position="251"/>
        <end position="274"/>
    </location>
</feature>
<dbReference type="Gene3D" id="1.10.3720.10">
    <property type="entry name" value="MetI-like"/>
    <property type="match status" value="1"/>
</dbReference>
<feature type="transmembrane region" description="Helical" evidence="7">
    <location>
        <begin position="125"/>
        <end position="150"/>
    </location>
</feature>
<proteinExistence type="inferred from homology"/>
<feature type="transmembrane region" description="Helical" evidence="7">
    <location>
        <begin position="53"/>
        <end position="75"/>
    </location>
</feature>
<sequence length="335" mass="34068">MTGYADLGTREPPAGTAAGTASGTAAGAAAVPAAVPGRTPARLAWDRFRRDRAAVASLAVLAVIAAFAALAPLWAHLTGHPYDATFPRTGLDAGGRPRGPGGGFPLGADQLGRDVLVRAAYGARISLTAGIGAAALASAAGTAAGTLAGFAGGALDTLLARLMDMILALPYLLVAIMLATTFQISSPAASLAMTILVIAFFSFAAYGRTIRGQVLALREQQFIEAARALGASNARIMATELLPNLTAQITVLTSLLVPASIVSEATLSFLGVGVRPPMPSWGSMLGEGGEQFRTAWWLLAVPGLLLLATTLAFNLLGDGVRNALDPRGDRAAAGR</sequence>
<dbReference type="InterPro" id="IPR000515">
    <property type="entry name" value="MetI-like"/>
</dbReference>
<dbReference type="SUPFAM" id="SSF161098">
    <property type="entry name" value="MetI-like"/>
    <property type="match status" value="1"/>
</dbReference>
<dbReference type="AlphaFoldDB" id="A0A4R4NVK9"/>
<keyword evidence="3" id="KW-1003">Cell membrane</keyword>
<evidence type="ECO:0000256" key="5">
    <source>
        <dbReference type="ARBA" id="ARBA00022989"/>
    </source>
</evidence>
<feature type="transmembrane region" description="Helical" evidence="7">
    <location>
        <begin position="188"/>
        <end position="206"/>
    </location>
</feature>
<dbReference type="PANTHER" id="PTHR43386:SF1">
    <property type="entry name" value="D,D-DIPEPTIDE TRANSPORT SYSTEM PERMEASE PROTEIN DDPC-RELATED"/>
    <property type="match status" value="1"/>
</dbReference>
<evidence type="ECO:0000256" key="6">
    <source>
        <dbReference type="ARBA" id="ARBA00023136"/>
    </source>
</evidence>
<keyword evidence="5 7" id="KW-1133">Transmembrane helix</keyword>
<dbReference type="InterPro" id="IPR035906">
    <property type="entry name" value="MetI-like_sf"/>
</dbReference>
<keyword evidence="6 7" id="KW-0472">Membrane</keyword>
<feature type="domain" description="ABC transmembrane type-1" evidence="9">
    <location>
        <begin position="123"/>
        <end position="317"/>
    </location>
</feature>
<feature type="compositionally biased region" description="Low complexity" evidence="8">
    <location>
        <begin position="10"/>
        <end position="21"/>
    </location>
</feature>
<protein>
    <submittedName>
        <fullName evidence="10">ABC transporter permease</fullName>
    </submittedName>
</protein>
<dbReference type="OrthoDB" id="6637947at2"/>
<dbReference type="InterPro" id="IPR050366">
    <property type="entry name" value="BP-dependent_transpt_permease"/>
</dbReference>
<feature type="transmembrane region" description="Helical" evidence="7">
    <location>
        <begin position="162"/>
        <end position="182"/>
    </location>
</feature>
<evidence type="ECO:0000313" key="10">
    <source>
        <dbReference type="EMBL" id="TDC13094.1"/>
    </source>
</evidence>
<comment type="similarity">
    <text evidence="7">Belongs to the binding-protein-dependent transport system permease family.</text>
</comment>
<feature type="transmembrane region" description="Helical" evidence="7">
    <location>
        <begin position="294"/>
        <end position="317"/>
    </location>
</feature>
<gene>
    <name evidence="10" type="ORF">E1284_21295</name>
</gene>
<keyword evidence="11" id="KW-1185">Reference proteome</keyword>
<feature type="region of interest" description="Disordered" evidence="8">
    <location>
        <begin position="1"/>
        <end position="21"/>
    </location>
</feature>
<accession>A0A4R4NVK9</accession>
<comment type="caution">
    <text evidence="10">The sequence shown here is derived from an EMBL/GenBank/DDBJ whole genome shotgun (WGS) entry which is preliminary data.</text>
</comment>
<dbReference type="EMBL" id="SMJW01000109">
    <property type="protein sequence ID" value="TDC13094.1"/>
    <property type="molecule type" value="Genomic_DNA"/>
</dbReference>